<dbReference type="GO" id="GO:0020037">
    <property type="term" value="F:heme binding"/>
    <property type="evidence" value="ECO:0007669"/>
    <property type="project" value="InterPro"/>
</dbReference>
<dbReference type="CDD" id="cd04213">
    <property type="entry name" value="CuRO_CcO_Caa3_II"/>
    <property type="match status" value="1"/>
</dbReference>
<dbReference type="InterPro" id="IPR002429">
    <property type="entry name" value="CcO_II-like_C"/>
</dbReference>
<feature type="domain" description="Cytochrome oxidase subunit II copper A binding" evidence="13">
    <location>
        <begin position="120"/>
        <end position="235"/>
    </location>
</feature>
<proteinExistence type="inferred from homology"/>
<keyword evidence="12" id="KW-0812">Transmembrane</keyword>
<name>A0A1I5QAJ6_9RHOB</name>
<evidence type="ECO:0000256" key="9">
    <source>
        <dbReference type="ARBA" id="ARBA00023136"/>
    </source>
</evidence>
<keyword evidence="7 11" id="KW-0408">Iron</keyword>
<dbReference type="InterPro" id="IPR008972">
    <property type="entry name" value="Cupredoxin"/>
</dbReference>
<evidence type="ECO:0000256" key="8">
    <source>
        <dbReference type="ARBA" id="ARBA00023008"/>
    </source>
</evidence>
<dbReference type="PROSITE" id="PS51007">
    <property type="entry name" value="CYTC"/>
    <property type="match status" value="1"/>
</dbReference>
<comment type="subcellular location">
    <subcellularLocation>
        <location evidence="1">Membrane</location>
    </subcellularLocation>
</comment>
<reference evidence="15 16" key="1">
    <citation type="submission" date="2016-10" db="EMBL/GenBank/DDBJ databases">
        <authorList>
            <person name="de Groot N.N."/>
        </authorList>
    </citation>
    <scope>NUCLEOTIDE SEQUENCE [LARGE SCALE GENOMIC DNA]</scope>
    <source>
        <strain evidence="15 16">DSM 19547</strain>
    </source>
</reference>
<dbReference type="STRING" id="441119.SAMN04488047_106148"/>
<dbReference type="EMBL" id="FOXA01000006">
    <property type="protein sequence ID" value="SFP43282.1"/>
    <property type="molecule type" value="Genomic_DNA"/>
</dbReference>
<evidence type="ECO:0000313" key="15">
    <source>
        <dbReference type="EMBL" id="SFP43282.1"/>
    </source>
</evidence>
<evidence type="ECO:0000313" key="16">
    <source>
        <dbReference type="Proteomes" id="UP000199356"/>
    </source>
</evidence>
<sequence length="338" mass="36179">MQSGEGTSLRIVHHPRGRRLIVLMPLWLAGCDGPQSWLAPAGRGADTVAGLFWVVVPAAAVIWTVVIGLAVYAGAITPRPHSEKGASRLILWGGIVAPTATIFALMVVSLFLLRDVTGNSADLTLNARGEQWWWRLAYEDPQGRLVPVPNELRLPVGHEAEILLTANRVIHSFWAPTLGGKIDMIPGRENRMTLTPTTPGVYRGQCAEFCGEAHAQMAFPVVVMQPDAFDDWLAGQAQPARAPATEAARRGAELFLSEGCGACHTVRGTPASGEVGPDLTHVGSRLTIGAGVLETSREALIDWIAAPEVVKPGARMPGYAMLSEAELGYLADYLMGLE</sequence>
<accession>A0A1I5QAJ6</accession>
<dbReference type="PANTHER" id="PTHR22888">
    <property type="entry name" value="CYTOCHROME C OXIDASE, SUBUNIT II"/>
    <property type="match status" value="1"/>
</dbReference>
<dbReference type="InterPro" id="IPR036909">
    <property type="entry name" value="Cyt_c-like_dom_sf"/>
</dbReference>
<dbReference type="PROSITE" id="PS50857">
    <property type="entry name" value="COX2_CUA"/>
    <property type="match status" value="1"/>
</dbReference>
<dbReference type="OrthoDB" id="9781261at2"/>
<keyword evidence="12" id="KW-1133">Transmembrane helix</keyword>
<keyword evidence="3" id="KW-0813">Transport</keyword>
<evidence type="ECO:0000256" key="5">
    <source>
        <dbReference type="ARBA" id="ARBA00022723"/>
    </source>
</evidence>
<feature type="transmembrane region" description="Helical" evidence="12">
    <location>
        <begin position="89"/>
        <end position="113"/>
    </location>
</feature>
<evidence type="ECO:0000256" key="6">
    <source>
        <dbReference type="ARBA" id="ARBA00022982"/>
    </source>
</evidence>
<evidence type="ECO:0000259" key="14">
    <source>
        <dbReference type="PROSITE" id="PS51007"/>
    </source>
</evidence>
<dbReference type="AlphaFoldDB" id="A0A1I5QAJ6"/>
<dbReference type="GO" id="GO:0004129">
    <property type="term" value="F:cytochrome-c oxidase activity"/>
    <property type="evidence" value="ECO:0007669"/>
    <property type="project" value="UniProtKB-EC"/>
</dbReference>
<evidence type="ECO:0000259" key="13">
    <source>
        <dbReference type="PROSITE" id="PS50857"/>
    </source>
</evidence>
<dbReference type="GO" id="GO:0016020">
    <property type="term" value="C:membrane"/>
    <property type="evidence" value="ECO:0007669"/>
    <property type="project" value="UniProtKB-SubCell"/>
</dbReference>
<feature type="transmembrane region" description="Helical" evidence="12">
    <location>
        <begin position="51"/>
        <end position="77"/>
    </location>
</feature>
<evidence type="ECO:0000256" key="1">
    <source>
        <dbReference type="ARBA" id="ARBA00004370"/>
    </source>
</evidence>
<dbReference type="InterPro" id="IPR045187">
    <property type="entry name" value="CcO_II"/>
</dbReference>
<dbReference type="Pfam" id="PF00116">
    <property type="entry name" value="COX2"/>
    <property type="match status" value="1"/>
</dbReference>
<evidence type="ECO:0000256" key="7">
    <source>
        <dbReference type="ARBA" id="ARBA00023004"/>
    </source>
</evidence>
<feature type="domain" description="Cytochrome c" evidence="14">
    <location>
        <begin position="246"/>
        <end position="338"/>
    </location>
</feature>
<dbReference type="PANTHER" id="PTHR22888:SF9">
    <property type="entry name" value="CYTOCHROME C OXIDASE SUBUNIT 2"/>
    <property type="match status" value="1"/>
</dbReference>
<dbReference type="Proteomes" id="UP000199356">
    <property type="component" value="Unassembled WGS sequence"/>
</dbReference>
<comment type="catalytic activity">
    <reaction evidence="10">
        <text>4 Fe(II)-[cytochrome c] + O2 + 8 H(+)(in) = 4 Fe(III)-[cytochrome c] + 2 H2O + 4 H(+)(out)</text>
        <dbReference type="Rhea" id="RHEA:11436"/>
        <dbReference type="Rhea" id="RHEA-COMP:10350"/>
        <dbReference type="Rhea" id="RHEA-COMP:14399"/>
        <dbReference type="ChEBI" id="CHEBI:15377"/>
        <dbReference type="ChEBI" id="CHEBI:15378"/>
        <dbReference type="ChEBI" id="CHEBI:15379"/>
        <dbReference type="ChEBI" id="CHEBI:29033"/>
        <dbReference type="ChEBI" id="CHEBI:29034"/>
        <dbReference type="EC" id="7.1.1.9"/>
    </reaction>
</comment>
<evidence type="ECO:0000256" key="3">
    <source>
        <dbReference type="ARBA" id="ARBA00022448"/>
    </source>
</evidence>
<feature type="transmembrane region" description="Helical" evidence="12">
    <location>
        <begin position="20"/>
        <end position="39"/>
    </location>
</feature>
<evidence type="ECO:0000256" key="11">
    <source>
        <dbReference type="PROSITE-ProRule" id="PRU00433"/>
    </source>
</evidence>
<dbReference type="SUPFAM" id="SSF49503">
    <property type="entry name" value="Cupredoxins"/>
    <property type="match status" value="1"/>
</dbReference>
<evidence type="ECO:0000256" key="4">
    <source>
        <dbReference type="ARBA" id="ARBA00022617"/>
    </source>
</evidence>
<comment type="similarity">
    <text evidence="2">Belongs to the cytochrome c oxidase subunit 2 family.</text>
</comment>
<keyword evidence="5 11" id="KW-0479">Metal-binding</keyword>
<dbReference type="Gene3D" id="2.60.40.420">
    <property type="entry name" value="Cupredoxins - blue copper proteins"/>
    <property type="match status" value="1"/>
</dbReference>
<gene>
    <name evidence="15" type="ORF">SAMN04488047_106148</name>
</gene>
<dbReference type="SUPFAM" id="SSF46626">
    <property type="entry name" value="Cytochrome c"/>
    <property type="match status" value="1"/>
</dbReference>
<dbReference type="RefSeq" id="WP_093420994.1">
    <property type="nucleotide sequence ID" value="NZ_FOXA01000006.1"/>
</dbReference>
<keyword evidence="16" id="KW-1185">Reference proteome</keyword>
<keyword evidence="9 12" id="KW-0472">Membrane</keyword>
<dbReference type="Pfam" id="PF00034">
    <property type="entry name" value="Cytochrom_C"/>
    <property type="match status" value="1"/>
</dbReference>
<keyword evidence="8" id="KW-0186">Copper</keyword>
<dbReference type="InterPro" id="IPR009056">
    <property type="entry name" value="Cyt_c-like_dom"/>
</dbReference>
<dbReference type="InterPro" id="IPR001505">
    <property type="entry name" value="Copper_CuA"/>
</dbReference>
<organism evidence="15 16">
    <name type="scientific">Tranquillimonas alkanivorans</name>
    <dbReference type="NCBI Taxonomy" id="441119"/>
    <lineage>
        <taxon>Bacteria</taxon>
        <taxon>Pseudomonadati</taxon>
        <taxon>Pseudomonadota</taxon>
        <taxon>Alphaproteobacteria</taxon>
        <taxon>Rhodobacterales</taxon>
        <taxon>Roseobacteraceae</taxon>
        <taxon>Tranquillimonas</taxon>
    </lineage>
</organism>
<protein>
    <submittedName>
        <fullName evidence="15">Cytochrome c oxidase subunit 2</fullName>
    </submittedName>
</protein>
<dbReference type="GO" id="GO:0005507">
    <property type="term" value="F:copper ion binding"/>
    <property type="evidence" value="ECO:0007669"/>
    <property type="project" value="InterPro"/>
</dbReference>
<keyword evidence="6" id="KW-0249">Electron transport</keyword>
<keyword evidence="4 11" id="KW-0349">Heme</keyword>
<dbReference type="InterPro" id="IPR034236">
    <property type="entry name" value="CuRO_CcO_Caa3_II"/>
</dbReference>
<dbReference type="GO" id="GO:0042773">
    <property type="term" value="P:ATP synthesis coupled electron transport"/>
    <property type="evidence" value="ECO:0007669"/>
    <property type="project" value="TreeGrafter"/>
</dbReference>
<evidence type="ECO:0000256" key="12">
    <source>
        <dbReference type="SAM" id="Phobius"/>
    </source>
</evidence>
<evidence type="ECO:0000256" key="10">
    <source>
        <dbReference type="ARBA" id="ARBA00047816"/>
    </source>
</evidence>
<dbReference type="PROSITE" id="PS00078">
    <property type="entry name" value="COX2"/>
    <property type="match status" value="1"/>
</dbReference>
<evidence type="ECO:0000256" key="2">
    <source>
        <dbReference type="ARBA" id="ARBA00007866"/>
    </source>
</evidence>